<keyword evidence="2" id="KW-1185">Reference proteome</keyword>
<organism evidence="1 2">
    <name type="scientific">Bradyrhizobium zhengyangense</name>
    <dbReference type="NCBI Taxonomy" id="2911009"/>
    <lineage>
        <taxon>Bacteria</taxon>
        <taxon>Pseudomonadati</taxon>
        <taxon>Pseudomonadota</taxon>
        <taxon>Alphaproteobacteria</taxon>
        <taxon>Hyphomicrobiales</taxon>
        <taxon>Nitrobacteraceae</taxon>
        <taxon>Bradyrhizobium</taxon>
    </lineage>
</organism>
<dbReference type="Gene3D" id="3.40.50.620">
    <property type="entry name" value="HUPs"/>
    <property type="match status" value="1"/>
</dbReference>
<evidence type="ECO:0000313" key="2">
    <source>
        <dbReference type="Proteomes" id="UP001139012"/>
    </source>
</evidence>
<sequence length="467" mass="50844">MTAYALIGHMGPADQPPDLVGRWQAQFPVDLLSGNQTLGYGMGLVVRNLGRLGVYPSEVSIDILVLAAMVHAADTRINRVQTSQDAWTRELGICVPVSDPKLWTGQRTLLEKMLRFLTGDHWTVLFRARPEGMADFVRRPVAGLQNHGFDCVALFSGGLDSLIGAIDRLQQGSSPLFVSHGGDGAISKPQKDLFVEVASAYRNGNREPKRVRLGMSFTDKISPGVGREESTRGRSFLFIALAAMAGSGLARHFSLEVPENGLIALNVPLDAVRLGSLSTRTTHPYYLRRWNELLSQVGIDGVIVNRYWNRTKGEMMDGCLNQDLLRALAGDSLSCAHPAAGRWVKSAAGRHTHCGHCVPCIIRQAAFDHAWGRGADPTGYRVDIHHDRLSTQTAEGRQVRAFQYAAARLTGRPDLARVLVHKPGPLIEDLADLDGLAGVYSRGITEVGALLRDVETFSPAAEAEMTA</sequence>
<gene>
    <name evidence="1" type="ORF">L6637_02155</name>
</gene>
<evidence type="ECO:0008006" key="3">
    <source>
        <dbReference type="Google" id="ProtNLM"/>
    </source>
</evidence>
<dbReference type="EMBL" id="JAKLUA010000001">
    <property type="protein sequence ID" value="MCG2665734.1"/>
    <property type="molecule type" value="Genomic_DNA"/>
</dbReference>
<protein>
    <recommendedName>
        <fullName evidence="3">ATPase</fullName>
    </recommendedName>
</protein>
<name>A0ABS9LG21_9BRAD</name>
<comment type="caution">
    <text evidence="1">The sequence shown here is derived from an EMBL/GenBank/DDBJ whole genome shotgun (WGS) entry which is preliminary data.</text>
</comment>
<accession>A0ABS9LG21</accession>
<dbReference type="InterPro" id="IPR014729">
    <property type="entry name" value="Rossmann-like_a/b/a_fold"/>
</dbReference>
<evidence type="ECO:0000313" key="1">
    <source>
        <dbReference type="EMBL" id="MCG2665734.1"/>
    </source>
</evidence>
<dbReference type="InterPro" id="IPR049676">
    <property type="entry name" value="QatC"/>
</dbReference>
<dbReference type="NCBIfam" id="NF041925">
    <property type="entry name" value="QatC"/>
    <property type="match status" value="1"/>
</dbReference>
<reference evidence="1" key="1">
    <citation type="submission" date="2022-01" db="EMBL/GenBank/DDBJ databases">
        <title>Genome sequnece data of strain Bradyrhizobium sp. nov.</title>
        <authorList>
            <person name="Zhang J."/>
        </authorList>
    </citation>
    <scope>NUCLEOTIDE SEQUENCE</scope>
    <source>
        <strain evidence="1">WYCCWR 12774</strain>
    </source>
</reference>
<dbReference type="Proteomes" id="UP001139012">
    <property type="component" value="Unassembled WGS sequence"/>
</dbReference>
<dbReference type="RefSeq" id="WP_237868935.1">
    <property type="nucleotide sequence ID" value="NZ_JAKLUA010000001.1"/>
</dbReference>
<proteinExistence type="predicted"/>